<dbReference type="PROSITE" id="PS00318">
    <property type="entry name" value="HMG_COA_REDUCTASE_2"/>
    <property type="match status" value="1"/>
</dbReference>
<dbReference type="STRING" id="221109.gene:10732427"/>
<dbReference type="AlphaFoldDB" id="Q8ETN4"/>
<dbReference type="EC" id="1.1.1.88" evidence="3"/>
<dbReference type="GO" id="GO:0015936">
    <property type="term" value="P:coenzyme A metabolic process"/>
    <property type="evidence" value="ECO:0007669"/>
    <property type="project" value="InterPro"/>
</dbReference>
<dbReference type="PhylomeDB" id="Q8ETN4"/>
<dbReference type="InterPro" id="IPR002202">
    <property type="entry name" value="HMG_CoA_Rdtase"/>
</dbReference>
<keyword evidence="5" id="KW-1185">Reference proteome</keyword>
<gene>
    <name evidence="4" type="ordered locus">OB0224</name>
</gene>
<evidence type="ECO:0000313" key="4">
    <source>
        <dbReference type="EMBL" id="BAC12180.1"/>
    </source>
</evidence>
<comment type="catalytic activity">
    <reaction evidence="3">
        <text>(R)-mevalonate + 2 NAD(+) + CoA = (3S)-3-hydroxy-3-methylglutaryl-CoA + 2 NADH + 2 H(+)</text>
        <dbReference type="Rhea" id="RHEA:14833"/>
        <dbReference type="ChEBI" id="CHEBI:15378"/>
        <dbReference type="ChEBI" id="CHEBI:36464"/>
        <dbReference type="ChEBI" id="CHEBI:43074"/>
        <dbReference type="ChEBI" id="CHEBI:57287"/>
        <dbReference type="ChEBI" id="CHEBI:57540"/>
        <dbReference type="ChEBI" id="CHEBI:57945"/>
        <dbReference type="EC" id="1.1.1.88"/>
    </reaction>
</comment>
<dbReference type="NCBIfam" id="TIGR00532">
    <property type="entry name" value="HMG_CoA_R_NAD"/>
    <property type="match status" value="1"/>
</dbReference>
<dbReference type="PROSITE" id="PS50065">
    <property type="entry name" value="HMG_COA_REDUCTASE_4"/>
    <property type="match status" value="1"/>
</dbReference>
<dbReference type="RefSeq" id="WP_011064625.1">
    <property type="nucleotide sequence ID" value="NC_004193.1"/>
</dbReference>
<sequence>MKSSRIPGFYNMSVDQRRKLLKDNYDLTDEQMSNLTDNPSLSLDKADNMIENVIGTFELPLGMGLNFVINGNEYTVPMAIEEASVVASASHIAKIVRSAGGFEAESRERLMIGQIQVVGCSNFHEAKQDLLDQKDTLMNAANDAYPSIVKRGGGTRDLDVRILNEDANSTYSQMLVMHIYVDTCDAMGANMINTMAEAIAPIVEEITGGKVYLRILSNYADRSLASAKCVIPPHLLATGDFTGEEVRDGVIHAYEFAASDPYRAVTHNKGIMNGIDPIVIATGNDWRAVEAGAHAYAAKDGQYGSMTRWSRDEAGNLVGEIELPMSVGIVGGATRVHPLAELSLSIMNIESAAELAEVIVSVGLAQNLGALKALATDGIQKGHMALHSRSVAIAGGASGEMIDVIAKKLIDQKEIRVGKAKELVEQYKQ</sequence>
<dbReference type="InterPro" id="IPR004553">
    <property type="entry name" value="HMG_CoA_Rdtase_bac-typ"/>
</dbReference>
<dbReference type="Gene3D" id="1.10.8.660">
    <property type="match status" value="1"/>
</dbReference>
<dbReference type="PANTHER" id="PTHR10572">
    <property type="entry name" value="3-HYDROXY-3-METHYLGLUTARYL-COENZYME A REDUCTASE"/>
    <property type="match status" value="1"/>
</dbReference>
<name>Q8ETN4_OCEIH</name>
<dbReference type="InterPro" id="IPR023074">
    <property type="entry name" value="HMG_CoA_Rdtase_cat_sf"/>
</dbReference>
<keyword evidence="3" id="KW-0520">NAD</keyword>
<dbReference type="GO" id="GO:0140643">
    <property type="term" value="F:hydroxymethylglutaryl-CoA reductase (NADH) activity"/>
    <property type="evidence" value="ECO:0007669"/>
    <property type="project" value="UniProtKB-EC"/>
</dbReference>
<dbReference type="InterPro" id="IPR009023">
    <property type="entry name" value="HMG_CoA_Rdtase_NAD(P)-bd_sf"/>
</dbReference>
<reference evidence="4 5" key="2">
    <citation type="journal article" date="2002" name="Nucleic Acids Res.">
        <title>Genome sequence of Oceanobacillus iheyensis isolated from the Iheya Ridge and its unexpected adaptive capabilities to extreme environments.</title>
        <authorList>
            <person name="Takami H."/>
            <person name="Takaki Y."/>
            <person name="Uchiyama I."/>
        </authorList>
    </citation>
    <scope>NUCLEOTIDE SEQUENCE [LARGE SCALE GENOMIC DNA]</scope>
    <source>
        <strain evidence="5">DSM 14371 / CIP 107618 / JCM 11309 / KCTC 3954 / HTE831</strain>
    </source>
</reference>
<dbReference type="PANTHER" id="PTHR10572:SF24">
    <property type="entry name" value="3-HYDROXY-3-METHYLGLUTARYL-COENZYME A REDUCTASE"/>
    <property type="match status" value="1"/>
</dbReference>
<evidence type="ECO:0000256" key="3">
    <source>
        <dbReference type="RuleBase" id="RU361219"/>
    </source>
</evidence>
<dbReference type="SUPFAM" id="SSF56542">
    <property type="entry name" value="Substrate-binding domain of HMG-CoA reductase"/>
    <property type="match status" value="1"/>
</dbReference>
<proteinExistence type="inferred from homology"/>
<organism evidence="4 5">
    <name type="scientific">Oceanobacillus iheyensis (strain DSM 14371 / CIP 107618 / JCM 11309 / KCTC 3954 / HTE831)</name>
    <dbReference type="NCBI Taxonomy" id="221109"/>
    <lineage>
        <taxon>Bacteria</taxon>
        <taxon>Bacillati</taxon>
        <taxon>Bacillota</taxon>
        <taxon>Bacilli</taxon>
        <taxon>Bacillales</taxon>
        <taxon>Bacillaceae</taxon>
        <taxon>Oceanobacillus</taxon>
    </lineage>
</organism>
<dbReference type="OrthoDB" id="9764892at2"/>
<dbReference type="Gene3D" id="3.90.770.10">
    <property type="entry name" value="3-hydroxy-3-methylglutaryl-coenzyme A Reductase, Chain A, domain 2"/>
    <property type="match status" value="2"/>
</dbReference>
<dbReference type="KEGG" id="oih:OB0224"/>
<comment type="pathway">
    <text evidence="3">Metabolic intermediate metabolism; (R)-mevalonate degradation; (S)-3-hydroxy-3-methylglutaryl-CoA from (R)-mevalonate: step 1/1.</text>
</comment>
<protein>
    <recommendedName>
        <fullName evidence="3">3-hydroxy-3-methylglutaryl coenzyme A reductase</fullName>
        <shortName evidence="3">HMG-CoA reductase</shortName>
        <ecNumber evidence="3">1.1.1.88</ecNumber>
    </recommendedName>
</protein>
<dbReference type="HOGENOM" id="CLU_033422_0_0_9"/>
<dbReference type="PROSITE" id="PS01192">
    <property type="entry name" value="HMG_COA_REDUCTASE_3"/>
    <property type="match status" value="1"/>
</dbReference>
<evidence type="ECO:0000256" key="1">
    <source>
        <dbReference type="ARBA" id="ARBA00007661"/>
    </source>
</evidence>
<dbReference type="InterPro" id="IPR009029">
    <property type="entry name" value="HMG_CoA_Rdtase_sub-bd_dom_sf"/>
</dbReference>
<dbReference type="EMBL" id="BA000028">
    <property type="protein sequence ID" value="BAC12180.1"/>
    <property type="molecule type" value="Genomic_DNA"/>
</dbReference>
<dbReference type="UniPathway" id="UPA00257">
    <property type="reaction ID" value="UER00367"/>
</dbReference>
<dbReference type="GO" id="GO:0004420">
    <property type="term" value="F:hydroxymethylglutaryl-CoA reductase (NADPH) activity"/>
    <property type="evidence" value="ECO:0007669"/>
    <property type="project" value="InterPro"/>
</dbReference>
<dbReference type="SUPFAM" id="SSF55035">
    <property type="entry name" value="NAD-binding domain of HMG-CoA reductase"/>
    <property type="match status" value="1"/>
</dbReference>
<comment type="similarity">
    <text evidence="1 3">Belongs to the HMG-CoA reductase family.</text>
</comment>
<evidence type="ECO:0000256" key="2">
    <source>
        <dbReference type="ARBA" id="ARBA00023002"/>
    </source>
</evidence>
<dbReference type="Pfam" id="PF00368">
    <property type="entry name" value="HMG-CoA_red"/>
    <property type="match status" value="1"/>
</dbReference>
<dbReference type="eggNOG" id="COG1257">
    <property type="taxonomic scope" value="Bacteria"/>
</dbReference>
<keyword evidence="2 3" id="KW-0560">Oxidoreductase</keyword>
<evidence type="ECO:0000313" key="5">
    <source>
        <dbReference type="Proteomes" id="UP000000822"/>
    </source>
</evidence>
<dbReference type="Proteomes" id="UP000000822">
    <property type="component" value="Chromosome"/>
</dbReference>
<accession>Q8ETN4</accession>
<dbReference type="InterPro" id="IPR023076">
    <property type="entry name" value="HMG_CoA_Rdtase_CS"/>
</dbReference>
<dbReference type="CDD" id="cd00644">
    <property type="entry name" value="HMG-CoA_reductase_classII"/>
    <property type="match status" value="1"/>
</dbReference>
<reference evidence="4 5" key="1">
    <citation type="journal article" date="2001" name="FEMS Microbiol. Lett.">
        <title>Oceanobacillus iheyensis gen. nov., sp. nov., a deep-sea extremely halotolerant and alkaliphilic species isolated from a depth of 1050 m on the Iheya Ridge.</title>
        <authorList>
            <person name="Lu J."/>
            <person name="Nogi Y."/>
            <person name="Takami H."/>
        </authorList>
    </citation>
    <scope>NUCLEOTIDE SEQUENCE [LARGE SCALE GENOMIC DNA]</scope>
    <source>
        <strain evidence="5">DSM 14371 / CIP 107618 / JCM 11309 / KCTC 3954 / HTE831</strain>
    </source>
</reference>